<gene>
    <name evidence="2" type="ORF">PUW55_01375</name>
</gene>
<name>A0AAX3NHU1_BIFBR</name>
<keyword evidence="1" id="KW-1133">Transmembrane helix</keyword>
<dbReference type="EMBL" id="CP118083">
    <property type="protein sequence ID" value="WEB55071.1"/>
    <property type="molecule type" value="Genomic_DNA"/>
</dbReference>
<evidence type="ECO:0000256" key="1">
    <source>
        <dbReference type="SAM" id="Phobius"/>
    </source>
</evidence>
<feature type="transmembrane region" description="Helical" evidence="1">
    <location>
        <begin position="39"/>
        <end position="56"/>
    </location>
</feature>
<dbReference type="AlphaFoldDB" id="A0AAX3NHU1"/>
<reference evidence="2" key="1">
    <citation type="submission" date="2023-02" db="EMBL/GenBank/DDBJ databases">
        <authorList>
            <person name="Whidbey C."/>
        </authorList>
    </citation>
    <scope>NUCLEOTIDE SEQUENCE</scope>
    <source>
        <strain evidence="2">VSI11</strain>
    </source>
</reference>
<keyword evidence="1" id="KW-0812">Transmembrane</keyword>
<accession>A0AAX3NHU1</accession>
<dbReference type="RefSeq" id="WP_230308719.1">
    <property type="nucleotide sequence ID" value="NZ_CP021391.1"/>
</dbReference>
<feature type="transmembrane region" description="Helical" evidence="1">
    <location>
        <begin position="7"/>
        <end position="27"/>
    </location>
</feature>
<sequence length="63" mass="7087">MMFKRYPYTIGLVAVISFIVCIVWLFTHDACAHPLGNGLAAWWAFLVVPTSFIAIVEEQGDEQ</sequence>
<evidence type="ECO:0000313" key="2">
    <source>
        <dbReference type="EMBL" id="WEB55071.1"/>
    </source>
</evidence>
<proteinExistence type="predicted"/>
<keyword evidence="1" id="KW-0472">Membrane</keyword>
<dbReference type="Proteomes" id="UP001219009">
    <property type="component" value="Chromosome"/>
</dbReference>
<protein>
    <submittedName>
        <fullName evidence="2">Uncharacterized protein</fullName>
    </submittedName>
</protein>
<evidence type="ECO:0000313" key="3">
    <source>
        <dbReference type="Proteomes" id="UP001219009"/>
    </source>
</evidence>
<organism evidence="2 3">
    <name type="scientific">Bifidobacterium breve</name>
    <dbReference type="NCBI Taxonomy" id="1685"/>
    <lineage>
        <taxon>Bacteria</taxon>
        <taxon>Bacillati</taxon>
        <taxon>Actinomycetota</taxon>
        <taxon>Actinomycetes</taxon>
        <taxon>Bifidobacteriales</taxon>
        <taxon>Bifidobacteriaceae</taxon>
        <taxon>Bifidobacterium</taxon>
    </lineage>
</organism>